<protein>
    <submittedName>
        <fullName evidence="1">Uncharacterized protein</fullName>
    </submittedName>
</protein>
<proteinExistence type="predicted"/>
<evidence type="ECO:0000313" key="2">
    <source>
        <dbReference type="Proteomes" id="UP000828390"/>
    </source>
</evidence>
<organism evidence="1 2">
    <name type="scientific">Dreissena polymorpha</name>
    <name type="common">Zebra mussel</name>
    <name type="synonym">Mytilus polymorpha</name>
    <dbReference type="NCBI Taxonomy" id="45954"/>
    <lineage>
        <taxon>Eukaryota</taxon>
        <taxon>Metazoa</taxon>
        <taxon>Spiralia</taxon>
        <taxon>Lophotrochozoa</taxon>
        <taxon>Mollusca</taxon>
        <taxon>Bivalvia</taxon>
        <taxon>Autobranchia</taxon>
        <taxon>Heteroconchia</taxon>
        <taxon>Euheterodonta</taxon>
        <taxon>Imparidentia</taxon>
        <taxon>Neoheterodontei</taxon>
        <taxon>Myida</taxon>
        <taxon>Dreissenoidea</taxon>
        <taxon>Dreissenidae</taxon>
        <taxon>Dreissena</taxon>
    </lineage>
</organism>
<dbReference type="Proteomes" id="UP000828390">
    <property type="component" value="Unassembled WGS sequence"/>
</dbReference>
<name>A0A9D4CAX6_DREPO</name>
<gene>
    <name evidence="1" type="ORF">DPMN_063168</name>
</gene>
<evidence type="ECO:0000313" key="1">
    <source>
        <dbReference type="EMBL" id="KAH3720271.1"/>
    </source>
</evidence>
<sequence>MVDVVDGAGAVMSVTSDSSSGTFLFREYPKRLPVLLVCKKLKVNIYAAITN</sequence>
<reference evidence="1" key="2">
    <citation type="submission" date="2020-11" db="EMBL/GenBank/DDBJ databases">
        <authorList>
            <person name="McCartney M.A."/>
            <person name="Auch B."/>
            <person name="Kono T."/>
            <person name="Mallez S."/>
            <person name="Becker A."/>
            <person name="Gohl D.M."/>
            <person name="Silverstein K.A.T."/>
            <person name="Koren S."/>
            <person name="Bechman K.B."/>
            <person name="Herman A."/>
            <person name="Abrahante J.E."/>
            <person name="Garbe J."/>
        </authorList>
    </citation>
    <scope>NUCLEOTIDE SEQUENCE</scope>
    <source>
        <strain evidence="1">Duluth1</strain>
        <tissue evidence="1">Whole animal</tissue>
    </source>
</reference>
<dbReference type="AlphaFoldDB" id="A0A9D4CAX6"/>
<keyword evidence="2" id="KW-1185">Reference proteome</keyword>
<reference evidence="1" key="1">
    <citation type="journal article" date="2019" name="bioRxiv">
        <title>The Genome of the Zebra Mussel, Dreissena polymorpha: A Resource for Invasive Species Research.</title>
        <authorList>
            <person name="McCartney M.A."/>
            <person name="Auch B."/>
            <person name="Kono T."/>
            <person name="Mallez S."/>
            <person name="Zhang Y."/>
            <person name="Obille A."/>
            <person name="Becker A."/>
            <person name="Abrahante J.E."/>
            <person name="Garbe J."/>
            <person name="Badalamenti J.P."/>
            <person name="Herman A."/>
            <person name="Mangelson H."/>
            <person name="Liachko I."/>
            <person name="Sullivan S."/>
            <person name="Sone E.D."/>
            <person name="Koren S."/>
            <person name="Silverstein K.A.T."/>
            <person name="Beckman K.B."/>
            <person name="Gohl D.M."/>
        </authorList>
    </citation>
    <scope>NUCLEOTIDE SEQUENCE</scope>
    <source>
        <strain evidence="1">Duluth1</strain>
        <tissue evidence="1">Whole animal</tissue>
    </source>
</reference>
<accession>A0A9D4CAX6</accession>
<dbReference type="EMBL" id="JAIWYP010000013">
    <property type="protein sequence ID" value="KAH3720271.1"/>
    <property type="molecule type" value="Genomic_DNA"/>
</dbReference>
<comment type="caution">
    <text evidence="1">The sequence shown here is derived from an EMBL/GenBank/DDBJ whole genome shotgun (WGS) entry which is preliminary data.</text>
</comment>